<dbReference type="EMBL" id="JBHUDP010000003">
    <property type="protein sequence ID" value="MFD1686280.1"/>
    <property type="molecule type" value="Genomic_DNA"/>
</dbReference>
<protein>
    <submittedName>
        <fullName evidence="3">PH domain-containing protein</fullName>
    </submittedName>
</protein>
<dbReference type="RefSeq" id="WP_256308907.1">
    <property type="nucleotide sequence ID" value="NZ_JANHAW010000003.1"/>
</dbReference>
<sequence>MTGDWLTLDAGETVAWDGQPKRTTALPGVGTGIALLVGAAWLVTVRNEFILGILLGIAGVTVGSWAYLSVINTEYVLSDRAVYTKRGVIGIRISESSVSNVQNSAFSQDALGSVFGYGTVTLEIAGGDDIQFRRIEEPETVRRLVDHTTGEEIPGSLEQWRAVLDEVRALRQAVESQAS</sequence>
<feature type="domain" description="YdbS-like PH" evidence="2">
    <location>
        <begin position="72"/>
        <end position="144"/>
    </location>
</feature>
<name>A0ABD6DZ15_9EURY</name>
<evidence type="ECO:0000256" key="1">
    <source>
        <dbReference type="SAM" id="Phobius"/>
    </source>
</evidence>
<organism evidence="3 4">
    <name type="scientific">Halobellus litoreus</name>
    <dbReference type="NCBI Taxonomy" id="755310"/>
    <lineage>
        <taxon>Archaea</taxon>
        <taxon>Methanobacteriati</taxon>
        <taxon>Methanobacteriota</taxon>
        <taxon>Stenosarchaea group</taxon>
        <taxon>Halobacteria</taxon>
        <taxon>Halobacteriales</taxon>
        <taxon>Haloferacaceae</taxon>
        <taxon>Halobellus</taxon>
    </lineage>
</organism>
<gene>
    <name evidence="3" type="ORF">ACFSAS_11710</name>
</gene>
<evidence type="ECO:0000313" key="3">
    <source>
        <dbReference type="EMBL" id="MFD1686280.1"/>
    </source>
</evidence>
<evidence type="ECO:0000313" key="4">
    <source>
        <dbReference type="Proteomes" id="UP001597092"/>
    </source>
</evidence>
<proteinExistence type="predicted"/>
<dbReference type="AlphaFoldDB" id="A0ABD6DZ15"/>
<keyword evidence="4" id="KW-1185">Reference proteome</keyword>
<keyword evidence="1" id="KW-0812">Transmembrane</keyword>
<dbReference type="Pfam" id="PF03703">
    <property type="entry name" value="bPH_2"/>
    <property type="match status" value="1"/>
</dbReference>
<keyword evidence="1" id="KW-1133">Transmembrane helix</keyword>
<feature type="transmembrane region" description="Helical" evidence="1">
    <location>
        <begin position="25"/>
        <end position="43"/>
    </location>
</feature>
<keyword evidence="1" id="KW-0472">Membrane</keyword>
<dbReference type="Proteomes" id="UP001597092">
    <property type="component" value="Unassembled WGS sequence"/>
</dbReference>
<reference evidence="3 4" key="1">
    <citation type="journal article" date="2019" name="Int. J. Syst. Evol. Microbiol.">
        <title>The Global Catalogue of Microorganisms (GCM) 10K type strain sequencing project: providing services to taxonomists for standard genome sequencing and annotation.</title>
        <authorList>
            <consortium name="The Broad Institute Genomics Platform"/>
            <consortium name="The Broad Institute Genome Sequencing Center for Infectious Disease"/>
            <person name="Wu L."/>
            <person name="Ma J."/>
        </authorList>
    </citation>
    <scope>NUCLEOTIDE SEQUENCE [LARGE SCALE GENOMIC DNA]</scope>
    <source>
        <strain evidence="3 4">CGMCC 1.10387</strain>
    </source>
</reference>
<comment type="caution">
    <text evidence="3">The sequence shown here is derived from an EMBL/GenBank/DDBJ whole genome shotgun (WGS) entry which is preliminary data.</text>
</comment>
<dbReference type="InterPro" id="IPR005182">
    <property type="entry name" value="YdbS-like_PH"/>
</dbReference>
<evidence type="ECO:0000259" key="2">
    <source>
        <dbReference type="Pfam" id="PF03703"/>
    </source>
</evidence>
<accession>A0ABD6DZ15</accession>
<feature type="transmembrane region" description="Helical" evidence="1">
    <location>
        <begin position="49"/>
        <end position="70"/>
    </location>
</feature>